<evidence type="ECO:0000256" key="7">
    <source>
        <dbReference type="ARBA" id="ARBA00023125"/>
    </source>
</evidence>
<reference evidence="14 16" key="1">
    <citation type="submission" date="2016-08" db="EMBL/GenBank/DDBJ databases">
        <title>Characterization of Isolates of Eisenbergiella tayi Derived from Blood Cultures, Using Whole Genome Sequencing.</title>
        <authorList>
            <person name="Bernier A.-M."/>
            <person name="Burdz T."/>
            <person name="Wiebe D."/>
            <person name="Bernard K."/>
        </authorList>
    </citation>
    <scope>NUCLEOTIDE SEQUENCE [LARGE SCALE GENOMIC DNA]</scope>
    <source>
        <strain evidence="14 16">NML120146</strain>
    </source>
</reference>
<evidence type="ECO:0000256" key="4">
    <source>
        <dbReference type="ARBA" id="ARBA00022553"/>
    </source>
</evidence>
<evidence type="ECO:0000256" key="8">
    <source>
        <dbReference type="ARBA" id="ARBA00023163"/>
    </source>
</evidence>
<dbReference type="CDD" id="cd17536">
    <property type="entry name" value="REC_YesN-like"/>
    <property type="match status" value="1"/>
</dbReference>
<sequence>MKLLLVDDERFTREGIYSLTPWKELGIDEVITAEDGEDGLEKALLFAPEIILTDVKMPRMDGVDMSFKIREKFPDCSIIFMSGYADKEYLKSAIRLSAVNYIEKPFQPEELHSTLRIAAEKYRSQAARENSANELTHKLNLSLPAIRTKIAVALLHPSVSGKELDEYIRIAYPNLRKEGSWITFLILLLGDKDETAGNCGSIQDAICDLLDSRLALSDFSHVIIGQKSDQIIVVHMNLTDPKGEPVSSSQIGNICYMLCDILKSTYRFLLATGHPVNGFEQIYDSYQTASICLQRGFFHKENAVLFYEEKHNHLVYQFSEDILSPFEKALRQHDEKAACSYVVGLVEKLRRFDGTLVSSVKNFFIRAYSCLYDFSRLYGSTAFADEESPETLTDRIWKMSFLSDMEQELLHRLHIFFHSTDDRYTQFPLAYQLRLYIDENYEKEDLSLQEIAEQFSVSESYLCVIFKKAFDYTINQYIIDRRIEKAKDYLKNSNKKIKEISDLVGYRDCNYFIRIFKKTTGITPADYRSS</sequence>
<dbReference type="GO" id="GO:0000160">
    <property type="term" value="P:phosphorelay signal transduction system"/>
    <property type="evidence" value="ECO:0007669"/>
    <property type="project" value="UniProtKB-KW"/>
</dbReference>
<evidence type="ECO:0000256" key="9">
    <source>
        <dbReference type="ARBA" id="ARBA00024867"/>
    </source>
</evidence>
<evidence type="ECO:0000313" key="15">
    <source>
        <dbReference type="Proteomes" id="UP000094271"/>
    </source>
</evidence>
<name>A0A1E3UBL1_9FIRM</name>
<reference evidence="13 15" key="2">
    <citation type="submission" date="2016-08" db="EMBL/GenBank/DDBJ databases">
        <authorList>
            <person name="Seilhamer J.J."/>
        </authorList>
    </citation>
    <scope>NUCLEOTIDE SEQUENCE [LARGE SCALE GENOMIC DNA]</scope>
    <source>
        <strain evidence="13 15">NML150140-1</strain>
    </source>
</reference>
<dbReference type="PROSITE" id="PS01124">
    <property type="entry name" value="HTH_ARAC_FAMILY_2"/>
    <property type="match status" value="1"/>
</dbReference>
<dbReference type="EMBL" id="MEHD01000025">
    <property type="protein sequence ID" value="ODR54349.1"/>
    <property type="molecule type" value="Genomic_DNA"/>
</dbReference>
<evidence type="ECO:0000256" key="2">
    <source>
        <dbReference type="ARBA" id="ARBA00018672"/>
    </source>
</evidence>
<keyword evidence="3" id="KW-0963">Cytoplasm</keyword>
<dbReference type="Pfam" id="PF00072">
    <property type="entry name" value="Response_reg"/>
    <property type="match status" value="1"/>
</dbReference>
<dbReference type="PROSITE" id="PS00041">
    <property type="entry name" value="HTH_ARAC_FAMILY_1"/>
    <property type="match status" value="1"/>
</dbReference>
<dbReference type="AlphaFoldDB" id="A0A1E3UBL1"/>
<evidence type="ECO:0000256" key="5">
    <source>
        <dbReference type="ARBA" id="ARBA00023012"/>
    </source>
</evidence>
<dbReference type="PANTHER" id="PTHR42713">
    <property type="entry name" value="HISTIDINE KINASE-RELATED"/>
    <property type="match status" value="1"/>
</dbReference>
<dbReference type="PANTHER" id="PTHR42713:SF3">
    <property type="entry name" value="TRANSCRIPTIONAL REGULATORY PROTEIN HPTR"/>
    <property type="match status" value="1"/>
</dbReference>
<dbReference type="GO" id="GO:0043565">
    <property type="term" value="F:sequence-specific DNA binding"/>
    <property type="evidence" value="ECO:0007669"/>
    <property type="project" value="InterPro"/>
</dbReference>
<dbReference type="EMBL" id="MEHA01000028">
    <property type="protein sequence ID" value="ODR45130.1"/>
    <property type="molecule type" value="Genomic_DNA"/>
</dbReference>
<evidence type="ECO:0000256" key="10">
    <source>
        <dbReference type="PROSITE-ProRule" id="PRU00169"/>
    </source>
</evidence>
<keyword evidence="7" id="KW-0238">DNA-binding</keyword>
<dbReference type="InterPro" id="IPR009057">
    <property type="entry name" value="Homeodomain-like_sf"/>
</dbReference>
<dbReference type="Proteomes" id="UP000094271">
    <property type="component" value="Unassembled WGS sequence"/>
</dbReference>
<dbReference type="PRINTS" id="PR00032">
    <property type="entry name" value="HTHARAC"/>
</dbReference>
<keyword evidence="6" id="KW-0805">Transcription regulation</keyword>
<keyword evidence="16" id="KW-1185">Reference proteome</keyword>
<dbReference type="SMART" id="SM00448">
    <property type="entry name" value="REC"/>
    <property type="match status" value="1"/>
</dbReference>
<dbReference type="SMART" id="SM00342">
    <property type="entry name" value="HTH_ARAC"/>
    <property type="match status" value="1"/>
</dbReference>
<comment type="function">
    <text evidence="9">May play the central regulatory role in sporulation. It may be an element of the effector pathway responsible for the activation of sporulation genes in response to nutritional stress. Spo0A may act in concert with spo0H (a sigma factor) to control the expression of some genes that are critical to the sporulation process.</text>
</comment>
<dbReference type="PROSITE" id="PS50110">
    <property type="entry name" value="RESPONSE_REGULATORY"/>
    <property type="match status" value="1"/>
</dbReference>
<dbReference type="InterPro" id="IPR051552">
    <property type="entry name" value="HptR"/>
</dbReference>
<evidence type="ECO:0000259" key="12">
    <source>
        <dbReference type="PROSITE" id="PS50110"/>
    </source>
</evidence>
<dbReference type="Gene3D" id="3.40.50.2300">
    <property type="match status" value="1"/>
</dbReference>
<dbReference type="GO" id="GO:0005737">
    <property type="term" value="C:cytoplasm"/>
    <property type="evidence" value="ECO:0007669"/>
    <property type="project" value="UniProtKB-SubCell"/>
</dbReference>
<gene>
    <name evidence="13" type="ORF">BEI59_27305</name>
    <name evidence="14" type="ORF">BEI63_15315</name>
</gene>
<evidence type="ECO:0000313" key="16">
    <source>
        <dbReference type="Proteomes" id="UP000094869"/>
    </source>
</evidence>
<evidence type="ECO:0000256" key="3">
    <source>
        <dbReference type="ARBA" id="ARBA00022490"/>
    </source>
</evidence>
<organism evidence="13 15">
    <name type="scientific">Eisenbergiella tayi</name>
    <dbReference type="NCBI Taxonomy" id="1432052"/>
    <lineage>
        <taxon>Bacteria</taxon>
        <taxon>Bacillati</taxon>
        <taxon>Bacillota</taxon>
        <taxon>Clostridia</taxon>
        <taxon>Lachnospirales</taxon>
        <taxon>Lachnospiraceae</taxon>
        <taxon>Eisenbergiella</taxon>
    </lineage>
</organism>
<keyword evidence="5" id="KW-0902">Two-component regulatory system</keyword>
<feature type="domain" description="HTH araC/xylS-type" evidence="11">
    <location>
        <begin position="431"/>
        <end position="530"/>
    </location>
</feature>
<dbReference type="InterPro" id="IPR001789">
    <property type="entry name" value="Sig_transdc_resp-reg_receiver"/>
</dbReference>
<evidence type="ECO:0000256" key="6">
    <source>
        <dbReference type="ARBA" id="ARBA00023015"/>
    </source>
</evidence>
<dbReference type="Pfam" id="PF12833">
    <property type="entry name" value="HTH_18"/>
    <property type="match status" value="1"/>
</dbReference>
<dbReference type="InterPro" id="IPR018062">
    <property type="entry name" value="HTH_AraC-typ_CS"/>
</dbReference>
<dbReference type="InterPro" id="IPR020449">
    <property type="entry name" value="Tscrpt_reg_AraC-type_HTH"/>
</dbReference>
<feature type="modified residue" description="4-aspartylphosphate" evidence="10">
    <location>
        <position position="54"/>
    </location>
</feature>
<keyword evidence="8" id="KW-0804">Transcription</keyword>
<dbReference type="OrthoDB" id="2990361at2"/>
<keyword evidence="4 10" id="KW-0597">Phosphoprotein</keyword>
<dbReference type="InterPro" id="IPR018060">
    <property type="entry name" value="HTH_AraC"/>
</dbReference>
<dbReference type="Proteomes" id="UP000094869">
    <property type="component" value="Unassembled WGS sequence"/>
</dbReference>
<dbReference type="SUPFAM" id="SSF52172">
    <property type="entry name" value="CheY-like"/>
    <property type="match status" value="1"/>
</dbReference>
<dbReference type="InterPro" id="IPR011006">
    <property type="entry name" value="CheY-like_superfamily"/>
</dbReference>
<comment type="caution">
    <text evidence="13">The sequence shown here is derived from an EMBL/GenBank/DDBJ whole genome shotgun (WGS) entry which is preliminary data.</text>
</comment>
<evidence type="ECO:0000313" key="14">
    <source>
        <dbReference type="EMBL" id="ODR54349.1"/>
    </source>
</evidence>
<comment type="subcellular location">
    <subcellularLocation>
        <location evidence="1">Cytoplasm</location>
    </subcellularLocation>
</comment>
<dbReference type="SUPFAM" id="SSF46689">
    <property type="entry name" value="Homeodomain-like"/>
    <property type="match status" value="2"/>
</dbReference>
<evidence type="ECO:0000256" key="1">
    <source>
        <dbReference type="ARBA" id="ARBA00004496"/>
    </source>
</evidence>
<evidence type="ECO:0000313" key="13">
    <source>
        <dbReference type="EMBL" id="ODR45130.1"/>
    </source>
</evidence>
<proteinExistence type="predicted"/>
<dbReference type="RefSeq" id="WP_069411186.1">
    <property type="nucleotide sequence ID" value="NZ_DAWDRA010000045.1"/>
</dbReference>
<feature type="domain" description="Response regulatory" evidence="12">
    <location>
        <begin position="2"/>
        <end position="119"/>
    </location>
</feature>
<dbReference type="GO" id="GO:0003700">
    <property type="term" value="F:DNA-binding transcription factor activity"/>
    <property type="evidence" value="ECO:0007669"/>
    <property type="project" value="InterPro"/>
</dbReference>
<dbReference type="Gene3D" id="1.10.10.60">
    <property type="entry name" value="Homeodomain-like"/>
    <property type="match status" value="2"/>
</dbReference>
<evidence type="ECO:0000259" key="11">
    <source>
        <dbReference type="PROSITE" id="PS01124"/>
    </source>
</evidence>
<accession>A0A1E3UBL1</accession>
<protein>
    <recommendedName>
        <fullName evidence="2">Stage 0 sporulation protein A homolog</fullName>
    </recommendedName>
</protein>